<proteinExistence type="predicted"/>
<feature type="compositionally biased region" description="Polar residues" evidence="1">
    <location>
        <begin position="160"/>
        <end position="171"/>
    </location>
</feature>
<organism evidence="2 3">
    <name type="scientific">Macrophomina phaseolina (strain MS6)</name>
    <name type="common">Charcoal rot fungus</name>
    <dbReference type="NCBI Taxonomy" id="1126212"/>
    <lineage>
        <taxon>Eukaryota</taxon>
        <taxon>Fungi</taxon>
        <taxon>Dikarya</taxon>
        <taxon>Ascomycota</taxon>
        <taxon>Pezizomycotina</taxon>
        <taxon>Dothideomycetes</taxon>
        <taxon>Dothideomycetes incertae sedis</taxon>
        <taxon>Botryosphaeriales</taxon>
        <taxon>Botryosphaeriaceae</taxon>
        <taxon>Macrophomina</taxon>
    </lineage>
</organism>
<evidence type="ECO:0000313" key="2">
    <source>
        <dbReference type="EMBL" id="EKG13129.1"/>
    </source>
</evidence>
<comment type="caution">
    <text evidence="2">The sequence shown here is derived from an EMBL/GenBank/DDBJ whole genome shotgun (WGS) entry which is preliminary data.</text>
</comment>
<evidence type="ECO:0000256" key="1">
    <source>
        <dbReference type="SAM" id="MobiDB-lite"/>
    </source>
</evidence>
<name>K2RSC3_MACPH</name>
<dbReference type="OrthoDB" id="10384312at2759"/>
<feature type="region of interest" description="Disordered" evidence="1">
    <location>
        <begin position="231"/>
        <end position="272"/>
    </location>
</feature>
<reference evidence="2 3" key="1">
    <citation type="journal article" date="2012" name="BMC Genomics">
        <title>Tools to kill: Genome of one of the most destructive plant pathogenic fungi Macrophomina phaseolina.</title>
        <authorList>
            <person name="Islam M.S."/>
            <person name="Haque M.S."/>
            <person name="Islam M.M."/>
            <person name="Emdad E.M."/>
            <person name="Halim A."/>
            <person name="Hossen Q.M.M."/>
            <person name="Hossain M.Z."/>
            <person name="Ahmed B."/>
            <person name="Rahim S."/>
            <person name="Rahman M.S."/>
            <person name="Alam M.M."/>
            <person name="Hou S."/>
            <person name="Wan X."/>
            <person name="Saito J.A."/>
            <person name="Alam M."/>
        </authorList>
    </citation>
    <scope>NUCLEOTIDE SEQUENCE [LARGE SCALE GENOMIC DNA]</scope>
    <source>
        <strain evidence="2 3">MS6</strain>
    </source>
</reference>
<dbReference type="EMBL" id="AHHD01000416">
    <property type="protein sequence ID" value="EKG13129.1"/>
    <property type="molecule type" value="Genomic_DNA"/>
</dbReference>
<dbReference type="Proteomes" id="UP000007129">
    <property type="component" value="Unassembled WGS sequence"/>
</dbReference>
<dbReference type="InParanoid" id="K2RSC3"/>
<evidence type="ECO:0000313" key="3">
    <source>
        <dbReference type="Proteomes" id="UP000007129"/>
    </source>
</evidence>
<dbReference type="HOGENOM" id="CLU_924599_0_0_1"/>
<sequence length="301" mass="30870">MHINTNVFSTGHIVVMNQQPAQLPQSHEASALPPLDCGTDPALHDPLPWPPVSFAAKSFTCITPPYGTRAVPNFAQCCDSPVANFTTVHLTSEGPSSCAAYCSVKAHRLLADGSSSSEFHRCLFGGADADKKTQLQCWDGELVVDGSELQDRSLRKRNAQENTDAPESTTTYDPSFWSSLISAAGTSELSISLPTEPMTPVISTTAANGTAASTSDASLATGSFVSISEISGTRTSTGASTSRPTGTSASATSAASSGSSTTSSGPAAATSATSGVGAQLKSGYGKWMCTALVISAVFTSL</sequence>
<accession>K2RSC3</accession>
<dbReference type="AlphaFoldDB" id="K2RSC3"/>
<gene>
    <name evidence="2" type="ORF">MPH_09704</name>
</gene>
<protein>
    <submittedName>
        <fullName evidence="2">Uncharacterized protein</fullName>
    </submittedName>
</protein>
<dbReference type="VEuPathDB" id="FungiDB:MPH_09704"/>
<feature type="region of interest" description="Disordered" evidence="1">
    <location>
        <begin position="152"/>
        <end position="171"/>
    </location>
</feature>